<dbReference type="Proteomes" id="UP001566331">
    <property type="component" value="Unassembled WGS sequence"/>
</dbReference>
<evidence type="ECO:0000313" key="3">
    <source>
        <dbReference type="Proteomes" id="UP001566331"/>
    </source>
</evidence>
<keyword evidence="3" id="KW-1185">Reference proteome</keyword>
<feature type="compositionally biased region" description="Basic and acidic residues" evidence="1">
    <location>
        <begin position="7"/>
        <end position="23"/>
    </location>
</feature>
<protein>
    <submittedName>
        <fullName evidence="2">DUF3238 domain-containing protein</fullName>
    </submittedName>
</protein>
<dbReference type="RefSeq" id="WP_370565721.1">
    <property type="nucleotide sequence ID" value="NZ_JBFWIB010000023.1"/>
</dbReference>
<comment type="caution">
    <text evidence="2">The sequence shown here is derived from an EMBL/GenBank/DDBJ whole genome shotgun (WGS) entry which is preliminary data.</text>
</comment>
<proteinExistence type="predicted"/>
<evidence type="ECO:0000256" key="1">
    <source>
        <dbReference type="SAM" id="MobiDB-lite"/>
    </source>
</evidence>
<dbReference type="EMBL" id="JBFWIC010000041">
    <property type="protein sequence ID" value="MEZ0476600.1"/>
    <property type="molecule type" value="Genomic_DNA"/>
</dbReference>
<organism evidence="2 3">
    <name type="scientific">Luteimonas salinilitoris</name>
    <dbReference type="NCBI Taxonomy" id="3237697"/>
    <lineage>
        <taxon>Bacteria</taxon>
        <taxon>Pseudomonadati</taxon>
        <taxon>Pseudomonadota</taxon>
        <taxon>Gammaproteobacteria</taxon>
        <taxon>Lysobacterales</taxon>
        <taxon>Lysobacteraceae</taxon>
        <taxon>Luteimonas</taxon>
    </lineage>
</organism>
<evidence type="ECO:0000313" key="2">
    <source>
        <dbReference type="EMBL" id="MEZ0476600.1"/>
    </source>
</evidence>
<gene>
    <name evidence="2" type="ORF">AB6713_18570</name>
</gene>
<reference evidence="2 3" key="1">
    <citation type="submission" date="2024-07" db="EMBL/GenBank/DDBJ databases">
        <title>Luteimonas salilacus sp. nov., isolated from the shore soil of Salt Lake in Tibet of China.</title>
        <authorList>
            <person name="Zhang X."/>
            <person name="Li A."/>
        </authorList>
    </citation>
    <scope>NUCLEOTIDE SEQUENCE [LARGE SCALE GENOMIC DNA]</scope>
    <source>
        <strain evidence="2 3">B3-2-R+30</strain>
    </source>
</reference>
<name>A0ABV4HZ39_9GAMM</name>
<accession>A0ABV4HZ39</accession>
<feature type="region of interest" description="Disordered" evidence="1">
    <location>
        <begin position="1"/>
        <end position="41"/>
    </location>
</feature>
<dbReference type="InterPro" id="IPR021631">
    <property type="entry name" value="DUF3238"/>
</dbReference>
<sequence>MALTIDSHGRDVQTQREIARLRAEALATPEEGPQAHPVTPVSSGLVELPASIDRRPLATPVASTPAEPLPPASDSGSAQPVLSVEVNAFIPDAQISTPFYVPDGGTFIGDGRQVGEDGTQRTQQQILIFADPTQPSGYRVELPADVGLTQRVDDDGNVVETGEAPLSGLQAEVTEVREDGTIVVTMTGQAADPLVTGAPGLSYDMVVEMKPNADGTWTVTSSGKHDSFPGYEVLATVGNGEQQVVYGYDPGYNGAGALNLLEGEGGLLGLIWGDSRVNAEGSLTLGAERLTPETLVARHTTNGVVDTEALGSDLADSAEAGSVDPAFVEEVFAALPEDQRSAAANAFFDGLSRTPGPGGGPAHDEYIGLALTPAGMEVILAVGQHAPGRLASDEILYAFGLHNREAMYGGDVAAIDAASAYLQALGDNPEAQYNFAHLTDPLYDDETSGLASTAEGRALQEQINRILG</sequence>
<dbReference type="Pfam" id="PF11579">
    <property type="entry name" value="DUF3238"/>
    <property type="match status" value="1"/>
</dbReference>